<sequence>MDLDDDNNSMFPVDNSTEEPFSGPWHLTPFSERHLISTSVVLGLMILLTIIGNVFVIAAVILEKSLHNVANYLILSLAVADLMVAVLVMPISVVTEISTVWFLHAEICDLWTSFDVVCCTASILHLVAIAMDRYWAITSIDYMRNRSAKRIMLMIVLVWAVALCISIPPLFGWKKESDDPDRTGQCMISQDLGYTVFSTACAFYVPMTFMIGIYIRIWQVTRSIIRKDKFGKKKKEKRRKEEVTKTSKVEYSIVSNCNGNQSPKINGRKTENGNSAAPDEEHSSTANSDETKTTMLDKNADTALHFQKQREKIELRRERKAARTLAIITGAFMLCWLPFFIVALIGPFLGDSVDIPLLFRSFILWLGYFNSLLNPIIYTIFSPEFRMAFSKILFGKYSRKKRPR</sequence>
<evidence type="ECO:0000256" key="2">
    <source>
        <dbReference type="ARBA" id="ARBA00022475"/>
    </source>
</evidence>
<dbReference type="InterPro" id="IPR017452">
    <property type="entry name" value="GPCR_Rhodpsn_7TM"/>
</dbReference>
<feature type="transmembrane region" description="Helical" evidence="11">
    <location>
        <begin position="151"/>
        <end position="172"/>
    </location>
</feature>
<dbReference type="PROSITE" id="PS50262">
    <property type="entry name" value="G_PROTEIN_RECEP_F1_2"/>
    <property type="match status" value="1"/>
</dbReference>
<evidence type="ECO:0000313" key="13">
    <source>
        <dbReference type="EMBL" id="KAK6165990.1"/>
    </source>
</evidence>
<feature type="compositionally biased region" description="Polar residues" evidence="10">
    <location>
        <begin position="255"/>
        <end position="264"/>
    </location>
</feature>
<dbReference type="GO" id="GO:0005886">
    <property type="term" value="C:plasma membrane"/>
    <property type="evidence" value="ECO:0007669"/>
    <property type="project" value="UniProtKB-SubCell"/>
</dbReference>
<dbReference type="PRINTS" id="PR00237">
    <property type="entry name" value="GPCRRHODOPSN"/>
</dbReference>
<evidence type="ECO:0000256" key="9">
    <source>
        <dbReference type="RuleBase" id="RU000688"/>
    </source>
</evidence>
<keyword evidence="6 11" id="KW-0472">Membrane</keyword>
<name>A0AAN8IVE2_PATCE</name>
<evidence type="ECO:0000256" key="8">
    <source>
        <dbReference type="ARBA" id="ARBA00023224"/>
    </source>
</evidence>
<dbReference type="InterPro" id="IPR000276">
    <property type="entry name" value="GPCR_Rhodpsn"/>
</dbReference>
<comment type="caution">
    <text evidence="13">The sequence shown here is derived from an EMBL/GenBank/DDBJ whole genome shotgun (WGS) entry which is preliminary data.</text>
</comment>
<protein>
    <recommendedName>
        <fullName evidence="12">G-protein coupled receptors family 1 profile domain-containing protein</fullName>
    </recommendedName>
</protein>
<evidence type="ECO:0000256" key="5">
    <source>
        <dbReference type="ARBA" id="ARBA00023040"/>
    </source>
</evidence>
<dbReference type="EMBL" id="JAZGQO010000021">
    <property type="protein sequence ID" value="KAK6165990.1"/>
    <property type="molecule type" value="Genomic_DNA"/>
</dbReference>
<dbReference type="PROSITE" id="PS00237">
    <property type="entry name" value="G_PROTEIN_RECEP_F1_1"/>
    <property type="match status" value="1"/>
</dbReference>
<dbReference type="GO" id="GO:0004930">
    <property type="term" value="F:G protein-coupled receptor activity"/>
    <property type="evidence" value="ECO:0007669"/>
    <property type="project" value="UniProtKB-KW"/>
</dbReference>
<evidence type="ECO:0000256" key="1">
    <source>
        <dbReference type="ARBA" id="ARBA00004651"/>
    </source>
</evidence>
<evidence type="ECO:0000256" key="4">
    <source>
        <dbReference type="ARBA" id="ARBA00022989"/>
    </source>
</evidence>
<keyword evidence="4 11" id="KW-1133">Transmembrane helix</keyword>
<feature type="transmembrane region" description="Helical" evidence="11">
    <location>
        <begin position="362"/>
        <end position="381"/>
    </location>
</feature>
<keyword evidence="2" id="KW-1003">Cell membrane</keyword>
<evidence type="ECO:0000256" key="6">
    <source>
        <dbReference type="ARBA" id="ARBA00023136"/>
    </source>
</evidence>
<accession>A0AAN8IVE2</accession>
<dbReference type="SMART" id="SM01381">
    <property type="entry name" value="7TM_GPCR_Srsx"/>
    <property type="match status" value="1"/>
</dbReference>
<reference evidence="13 14" key="1">
    <citation type="submission" date="2024-01" db="EMBL/GenBank/DDBJ databases">
        <title>The genome of the rayed Mediterranean limpet Patella caerulea (Linnaeus, 1758).</title>
        <authorList>
            <person name="Anh-Thu Weber A."/>
            <person name="Halstead-Nussloch G."/>
        </authorList>
    </citation>
    <scope>NUCLEOTIDE SEQUENCE [LARGE SCALE GENOMIC DNA]</scope>
    <source>
        <strain evidence="13">AATW-2023a</strain>
        <tissue evidence="13">Whole specimen</tissue>
    </source>
</reference>
<proteinExistence type="inferred from homology"/>
<feature type="transmembrane region" description="Helical" evidence="11">
    <location>
        <begin position="111"/>
        <end position="130"/>
    </location>
</feature>
<feature type="transmembrane region" description="Helical" evidence="11">
    <location>
        <begin position="69"/>
        <end position="91"/>
    </location>
</feature>
<dbReference type="SUPFAM" id="SSF81321">
    <property type="entry name" value="Family A G protein-coupled receptor-like"/>
    <property type="match status" value="1"/>
</dbReference>
<dbReference type="GO" id="GO:0043410">
    <property type="term" value="P:positive regulation of MAPK cascade"/>
    <property type="evidence" value="ECO:0007669"/>
    <property type="project" value="TreeGrafter"/>
</dbReference>
<evidence type="ECO:0000259" key="12">
    <source>
        <dbReference type="PROSITE" id="PS50262"/>
    </source>
</evidence>
<feature type="transmembrane region" description="Helical" evidence="11">
    <location>
        <begin position="325"/>
        <end position="350"/>
    </location>
</feature>
<keyword evidence="5 9" id="KW-0297">G-protein coupled receptor</keyword>
<dbReference type="CDD" id="cd15331">
    <property type="entry name" value="7tmA_5-HT1A_invertebrates"/>
    <property type="match status" value="1"/>
</dbReference>
<feature type="region of interest" description="Disordered" evidence="10">
    <location>
        <begin position="255"/>
        <end position="292"/>
    </location>
</feature>
<comment type="similarity">
    <text evidence="9">Belongs to the G-protein coupled receptor 1 family.</text>
</comment>
<dbReference type="AlphaFoldDB" id="A0AAN8IVE2"/>
<dbReference type="PANTHER" id="PTHR24248">
    <property type="entry name" value="ADRENERGIC RECEPTOR-RELATED G-PROTEIN COUPLED RECEPTOR"/>
    <property type="match status" value="1"/>
</dbReference>
<feature type="transmembrane region" description="Helical" evidence="11">
    <location>
        <begin position="192"/>
        <end position="217"/>
    </location>
</feature>
<gene>
    <name evidence="13" type="ORF">SNE40_022787</name>
</gene>
<keyword evidence="8 9" id="KW-0807">Transducer</keyword>
<keyword evidence="7 9" id="KW-0675">Receptor</keyword>
<keyword evidence="3 9" id="KW-0812">Transmembrane</keyword>
<dbReference type="PANTHER" id="PTHR24248:SF200">
    <property type="entry name" value="5-HYDROXYTRYPTAMINE RECEPTOR 1B-LIKE ISOFORM X1"/>
    <property type="match status" value="1"/>
</dbReference>
<evidence type="ECO:0000256" key="7">
    <source>
        <dbReference type="ARBA" id="ARBA00023170"/>
    </source>
</evidence>
<organism evidence="13 14">
    <name type="scientific">Patella caerulea</name>
    <name type="common">Rayed Mediterranean limpet</name>
    <dbReference type="NCBI Taxonomy" id="87958"/>
    <lineage>
        <taxon>Eukaryota</taxon>
        <taxon>Metazoa</taxon>
        <taxon>Spiralia</taxon>
        <taxon>Lophotrochozoa</taxon>
        <taxon>Mollusca</taxon>
        <taxon>Gastropoda</taxon>
        <taxon>Patellogastropoda</taxon>
        <taxon>Patelloidea</taxon>
        <taxon>Patellidae</taxon>
        <taxon>Patella</taxon>
    </lineage>
</organism>
<dbReference type="Pfam" id="PF00001">
    <property type="entry name" value="7tm_1"/>
    <property type="match status" value="1"/>
</dbReference>
<dbReference type="Gene3D" id="1.20.1070.10">
    <property type="entry name" value="Rhodopsin 7-helix transmembrane proteins"/>
    <property type="match status" value="1"/>
</dbReference>
<evidence type="ECO:0000313" key="14">
    <source>
        <dbReference type="Proteomes" id="UP001347796"/>
    </source>
</evidence>
<feature type="domain" description="G-protein coupled receptors family 1 profile" evidence="12">
    <location>
        <begin position="52"/>
        <end position="378"/>
    </location>
</feature>
<dbReference type="Proteomes" id="UP001347796">
    <property type="component" value="Unassembled WGS sequence"/>
</dbReference>
<keyword evidence="14" id="KW-1185">Reference proteome</keyword>
<dbReference type="GO" id="GO:0071880">
    <property type="term" value="P:adenylate cyclase-activating adrenergic receptor signaling pathway"/>
    <property type="evidence" value="ECO:0007669"/>
    <property type="project" value="TreeGrafter"/>
</dbReference>
<comment type="subcellular location">
    <subcellularLocation>
        <location evidence="1">Cell membrane</location>
        <topology evidence="1">Multi-pass membrane protein</topology>
    </subcellularLocation>
</comment>
<evidence type="ECO:0000256" key="3">
    <source>
        <dbReference type="ARBA" id="ARBA00022692"/>
    </source>
</evidence>
<evidence type="ECO:0000256" key="10">
    <source>
        <dbReference type="SAM" id="MobiDB-lite"/>
    </source>
</evidence>
<evidence type="ECO:0000256" key="11">
    <source>
        <dbReference type="SAM" id="Phobius"/>
    </source>
</evidence>
<feature type="transmembrane region" description="Helical" evidence="11">
    <location>
        <begin position="35"/>
        <end position="62"/>
    </location>
</feature>